<feature type="transmembrane region" description="Helical" evidence="2">
    <location>
        <begin position="84"/>
        <end position="106"/>
    </location>
</feature>
<feature type="transmembrane region" description="Helical" evidence="2">
    <location>
        <begin position="12"/>
        <end position="33"/>
    </location>
</feature>
<keyword evidence="2" id="KW-0812">Transmembrane</keyword>
<keyword evidence="2" id="KW-1133">Transmembrane helix</keyword>
<keyword evidence="2" id="KW-0472">Membrane</keyword>
<dbReference type="PROSITE" id="PS51257">
    <property type="entry name" value="PROKAR_LIPOPROTEIN"/>
    <property type="match status" value="1"/>
</dbReference>
<dbReference type="Proteomes" id="UP000001593">
    <property type="component" value="Unassembled WGS sequence"/>
</dbReference>
<gene>
    <name evidence="3" type="ORF">NEMVEDRAFT_v1g243340</name>
</gene>
<reference evidence="3 4" key="1">
    <citation type="journal article" date="2007" name="Science">
        <title>Sea anemone genome reveals ancestral eumetazoan gene repertoire and genomic organization.</title>
        <authorList>
            <person name="Putnam N.H."/>
            <person name="Srivastava M."/>
            <person name="Hellsten U."/>
            <person name="Dirks B."/>
            <person name="Chapman J."/>
            <person name="Salamov A."/>
            <person name="Terry A."/>
            <person name="Shapiro H."/>
            <person name="Lindquist E."/>
            <person name="Kapitonov V.V."/>
            <person name="Jurka J."/>
            <person name="Genikhovich G."/>
            <person name="Grigoriev I.V."/>
            <person name="Lucas S.M."/>
            <person name="Steele R.E."/>
            <person name="Finnerty J.R."/>
            <person name="Technau U."/>
            <person name="Martindale M.Q."/>
            <person name="Rokhsar D.S."/>
        </authorList>
    </citation>
    <scope>NUCLEOTIDE SEQUENCE [LARGE SCALE GENOMIC DNA]</scope>
    <source>
        <strain evidence="4">CH2 X CH6</strain>
    </source>
</reference>
<evidence type="ECO:0000256" key="2">
    <source>
        <dbReference type="SAM" id="Phobius"/>
    </source>
</evidence>
<feature type="transmembrane region" description="Helical" evidence="2">
    <location>
        <begin position="126"/>
        <end position="148"/>
    </location>
</feature>
<feature type="transmembrane region" description="Helical" evidence="2">
    <location>
        <begin position="53"/>
        <end position="72"/>
    </location>
</feature>
<protein>
    <submittedName>
        <fullName evidence="3">Uncharacterized protein</fullName>
    </submittedName>
</protein>
<evidence type="ECO:0000313" key="3">
    <source>
        <dbReference type="EMBL" id="EDO40493.1"/>
    </source>
</evidence>
<organism evidence="3 4">
    <name type="scientific">Nematostella vectensis</name>
    <name type="common">Starlet sea anemone</name>
    <dbReference type="NCBI Taxonomy" id="45351"/>
    <lineage>
        <taxon>Eukaryota</taxon>
        <taxon>Metazoa</taxon>
        <taxon>Cnidaria</taxon>
        <taxon>Anthozoa</taxon>
        <taxon>Hexacorallia</taxon>
        <taxon>Actiniaria</taxon>
        <taxon>Edwardsiidae</taxon>
        <taxon>Nematostella</taxon>
    </lineage>
</organism>
<keyword evidence="4" id="KW-1185">Reference proteome</keyword>
<dbReference type="EMBL" id="DS469591">
    <property type="protein sequence ID" value="EDO40493.1"/>
    <property type="molecule type" value="Genomic_DNA"/>
</dbReference>
<dbReference type="AlphaFoldDB" id="A7S796"/>
<dbReference type="InParanoid" id="A7S796"/>
<evidence type="ECO:0000313" key="4">
    <source>
        <dbReference type="Proteomes" id="UP000001593"/>
    </source>
</evidence>
<evidence type="ECO:0000256" key="1">
    <source>
        <dbReference type="SAM" id="MobiDB-lite"/>
    </source>
</evidence>
<proteinExistence type="predicted"/>
<sequence>MGRAIPSRPRSFSLALILASVLLFVLGCLYVGLTVALSPEDVMKATRVTLYSTFWFACVALVTSFIGIIAGLKQTKCPVGSYLIFNIVLSAASALTIFVLVVMAMGNVPLGIDCPASIKKDCRSDLNISFVIGLVATAILTLGCSVLASVLACRSLCKCCGIVAEAGDESEELDPSPGTPVIPLGYMTTPSEDLRVPRLTIPSGMYGSSTDELPLYRPGLADGLDDSDGEEDRTRKTRTVAV</sequence>
<name>A7S796_NEMVE</name>
<accession>A7S796</accession>
<feature type="region of interest" description="Disordered" evidence="1">
    <location>
        <begin position="205"/>
        <end position="242"/>
    </location>
</feature>
<dbReference type="HOGENOM" id="CLU_1148412_0_0_1"/>